<dbReference type="PROSITE" id="PS51257">
    <property type="entry name" value="PROKAR_LIPOPROTEIN"/>
    <property type="match status" value="1"/>
</dbReference>
<dbReference type="AlphaFoldDB" id="A0A4R7RZC4"/>
<comment type="caution">
    <text evidence="1">The sequence shown here is derived from an EMBL/GenBank/DDBJ whole genome shotgun (WGS) entry which is preliminary data.</text>
</comment>
<organism evidence="1 2">
    <name type="scientific">Prosthecobacter fusiformis</name>
    <dbReference type="NCBI Taxonomy" id="48464"/>
    <lineage>
        <taxon>Bacteria</taxon>
        <taxon>Pseudomonadati</taxon>
        <taxon>Verrucomicrobiota</taxon>
        <taxon>Verrucomicrobiia</taxon>
        <taxon>Verrucomicrobiales</taxon>
        <taxon>Verrucomicrobiaceae</taxon>
        <taxon>Prosthecobacter</taxon>
    </lineage>
</organism>
<reference evidence="1 2" key="1">
    <citation type="submission" date="2019-03" db="EMBL/GenBank/DDBJ databases">
        <title>Genomic Encyclopedia of Archaeal and Bacterial Type Strains, Phase II (KMG-II): from individual species to whole genera.</title>
        <authorList>
            <person name="Goeker M."/>
        </authorList>
    </citation>
    <scope>NUCLEOTIDE SEQUENCE [LARGE SCALE GENOMIC DNA]</scope>
    <source>
        <strain evidence="1 2">ATCC 25309</strain>
    </source>
</reference>
<proteinExistence type="predicted"/>
<name>A0A4R7RZC4_9BACT</name>
<dbReference type="EMBL" id="SOCA01000003">
    <property type="protein sequence ID" value="TDU71272.1"/>
    <property type="molecule type" value="Genomic_DNA"/>
</dbReference>
<gene>
    <name evidence="1" type="ORF">EI77_02394</name>
</gene>
<dbReference type="Proteomes" id="UP000295662">
    <property type="component" value="Unassembled WGS sequence"/>
</dbReference>
<keyword evidence="2" id="KW-1185">Reference proteome</keyword>
<evidence type="ECO:0000313" key="1">
    <source>
        <dbReference type="EMBL" id="TDU71272.1"/>
    </source>
</evidence>
<evidence type="ECO:0000313" key="2">
    <source>
        <dbReference type="Proteomes" id="UP000295662"/>
    </source>
</evidence>
<protein>
    <submittedName>
        <fullName evidence="1">Uncharacterized protein</fullName>
    </submittedName>
</protein>
<sequence>MPPAFSKRAISCLAALSFLLTGCQLPEEGVSATVKRAESVGQGPLYTGAAELNVPIRASAINDVARMLAGMEAYAGQTAFAAVRDSSAWPYHQQQMNAMWSRHERGRGERIRAWAALEIGDLQRHRALFYPFSGPDFLFANEIFPLAETYILCGLEPAEPLPDLRTLSPGEVALGLDGLRNSLSSITDAGYFVTKDMRNDLQSTRFRGTLPVLLAFLARTGATVESVDIVQLDGTGTPVLAGVTGGAAPGLMIRFRSSMGSMKRLFYFRQDLSNGSTRPGGAFLTFVAKQGYPPALVKSASYLMHDSGFSNIRTYLTRFTPGIVQDPSGVPYRDLVNAGLTVDLYGNYQGTLGIFSQQQPDLTAAYYSGQHRVQPVDFGFGYLYNRSTTSLMVARRR</sequence>
<accession>A0A4R7RZC4</accession>